<keyword evidence="2" id="KW-0732">Signal</keyword>
<proteinExistence type="predicted"/>
<keyword evidence="4" id="KW-1185">Reference proteome</keyword>
<organism evidence="3 4">
    <name type="scientific">Cocos nucifera</name>
    <name type="common">Coconut palm</name>
    <dbReference type="NCBI Taxonomy" id="13894"/>
    <lineage>
        <taxon>Eukaryota</taxon>
        <taxon>Viridiplantae</taxon>
        <taxon>Streptophyta</taxon>
        <taxon>Embryophyta</taxon>
        <taxon>Tracheophyta</taxon>
        <taxon>Spermatophyta</taxon>
        <taxon>Magnoliopsida</taxon>
        <taxon>Liliopsida</taxon>
        <taxon>Arecaceae</taxon>
        <taxon>Arecoideae</taxon>
        <taxon>Cocoseae</taxon>
        <taxon>Attaleinae</taxon>
        <taxon>Cocos</taxon>
    </lineage>
</organism>
<comment type="caution">
    <text evidence="3">The sequence shown here is derived from an EMBL/GenBank/DDBJ whole genome shotgun (WGS) entry which is preliminary data.</text>
</comment>
<feature type="signal peptide" evidence="2">
    <location>
        <begin position="1"/>
        <end position="27"/>
    </location>
</feature>
<dbReference type="EMBL" id="CM017873">
    <property type="protein sequence ID" value="KAG1331294.1"/>
    <property type="molecule type" value="Genomic_DNA"/>
</dbReference>
<evidence type="ECO:0000256" key="1">
    <source>
        <dbReference type="SAM" id="MobiDB-lite"/>
    </source>
</evidence>
<accession>A0A8K0MXM5</accession>
<dbReference type="AlphaFoldDB" id="A0A8K0MXM5"/>
<evidence type="ECO:0000313" key="4">
    <source>
        <dbReference type="Proteomes" id="UP000797356"/>
    </source>
</evidence>
<evidence type="ECO:0000313" key="3">
    <source>
        <dbReference type="EMBL" id="KAG1331294.1"/>
    </source>
</evidence>
<name>A0A8K0MXM5_COCNU</name>
<gene>
    <name evidence="3" type="ORF">COCNU_02G012620</name>
</gene>
<feature type="compositionally biased region" description="Polar residues" evidence="1">
    <location>
        <begin position="109"/>
        <end position="127"/>
    </location>
</feature>
<feature type="chain" id="PRO_5035425400" evidence="2">
    <location>
        <begin position="28"/>
        <end position="127"/>
    </location>
</feature>
<sequence length="127" mass="14242">MRLVLRWSPSSATLISFLLLRAMPHHSQLPLPLLPISYKLHQRSTPSPAPQITQARVSQDVQNSKKILNPFVLLRKSSPETLAAKPCHRILIKNSGEHETLEIGFEKGNPSNNGRGSCESTPRFNKR</sequence>
<dbReference type="Proteomes" id="UP000797356">
    <property type="component" value="Chromosome 2"/>
</dbReference>
<feature type="region of interest" description="Disordered" evidence="1">
    <location>
        <begin position="103"/>
        <end position="127"/>
    </location>
</feature>
<evidence type="ECO:0000256" key="2">
    <source>
        <dbReference type="SAM" id="SignalP"/>
    </source>
</evidence>
<reference evidence="3" key="2">
    <citation type="submission" date="2019-07" db="EMBL/GenBank/DDBJ databases">
        <authorList>
            <person name="Yang Y."/>
            <person name="Bocs S."/>
            <person name="Baudouin L."/>
        </authorList>
    </citation>
    <scope>NUCLEOTIDE SEQUENCE</scope>
    <source>
        <tissue evidence="3">Spear leaf of Hainan Tall coconut</tissue>
    </source>
</reference>
<protein>
    <submittedName>
        <fullName evidence="3">Uncharacterized protein</fullName>
    </submittedName>
</protein>
<reference evidence="3" key="1">
    <citation type="journal article" date="2017" name="Gigascience">
        <title>The genome draft of coconut (Cocos nucifera).</title>
        <authorList>
            <person name="Xiao Y."/>
            <person name="Xu P."/>
            <person name="Fan H."/>
            <person name="Baudouin L."/>
            <person name="Xia W."/>
            <person name="Bocs S."/>
            <person name="Xu J."/>
            <person name="Li Q."/>
            <person name="Guo A."/>
            <person name="Zhou L."/>
            <person name="Li J."/>
            <person name="Wu Y."/>
            <person name="Ma Z."/>
            <person name="Armero A."/>
            <person name="Issali A.E."/>
            <person name="Liu N."/>
            <person name="Peng M."/>
            <person name="Yang Y."/>
        </authorList>
    </citation>
    <scope>NUCLEOTIDE SEQUENCE</scope>
    <source>
        <tissue evidence="3">Spear leaf of Hainan Tall coconut</tissue>
    </source>
</reference>